<keyword evidence="2" id="KW-1185">Reference proteome</keyword>
<dbReference type="KEGG" id="nio:NITINOP_2008"/>
<name>A0A0S4KX29_9BACT</name>
<accession>A0A0S4KX29</accession>
<evidence type="ECO:0000313" key="2">
    <source>
        <dbReference type="Proteomes" id="UP000066284"/>
    </source>
</evidence>
<dbReference type="RefSeq" id="WP_062485005.1">
    <property type="nucleotide sequence ID" value="NZ_LN885086.1"/>
</dbReference>
<dbReference type="Proteomes" id="UP000066284">
    <property type="component" value="Chromosome 1"/>
</dbReference>
<organism evidence="1 2">
    <name type="scientific">Candidatus Nitrospira inopinata</name>
    <dbReference type="NCBI Taxonomy" id="1715989"/>
    <lineage>
        <taxon>Bacteria</taxon>
        <taxon>Pseudomonadati</taxon>
        <taxon>Nitrospirota</taxon>
        <taxon>Nitrospiria</taxon>
        <taxon>Nitrospirales</taxon>
        <taxon>Nitrospiraceae</taxon>
        <taxon>Nitrospira</taxon>
    </lineage>
</organism>
<dbReference type="STRING" id="1715989.NITINOP_2008"/>
<gene>
    <name evidence="1" type="ORF">NITINOP_2008</name>
</gene>
<evidence type="ECO:0000313" key="1">
    <source>
        <dbReference type="EMBL" id="CUQ66980.1"/>
    </source>
</evidence>
<sequence length="82" mass="8723">MTNRKGTATFHLSKTGASGRPAVEVALVGGGTLADVSTALTKNITRNAEILKKVGLKACPACISGFDIWIRHRFDDVIQVNL</sequence>
<dbReference type="EMBL" id="LN885086">
    <property type="protein sequence ID" value="CUQ66980.1"/>
    <property type="molecule type" value="Genomic_DNA"/>
</dbReference>
<proteinExistence type="predicted"/>
<dbReference type="AlphaFoldDB" id="A0A0S4KX29"/>
<reference evidence="2" key="1">
    <citation type="submission" date="2015-09" db="EMBL/GenBank/DDBJ databases">
        <authorList>
            <person name="Daims H."/>
        </authorList>
    </citation>
    <scope>NUCLEOTIDE SEQUENCE [LARGE SCALE GENOMIC DNA]</scope>
</reference>
<protein>
    <submittedName>
        <fullName evidence="1">Uncharacterized protein</fullName>
    </submittedName>
</protein>